<dbReference type="Proteomes" id="UP000762676">
    <property type="component" value="Unassembled WGS sequence"/>
</dbReference>
<accession>A0AAV4FH67</accession>
<evidence type="ECO:0000313" key="2">
    <source>
        <dbReference type="EMBL" id="GFR72251.1"/>
    </source>
</evidence>
<keyword evidence="3" id="KW-1185">Reference proteome</keyword>
<feature type="region of interest" description="Disordered" evidence="1">
    <location>
        <begin position="43"/>
        <end position="67"/>
    </location>
</feature>
<dbReference type="AlphaFoldDB" id="A0AAV4FH67"/>
<organism evidence="2 3">
    <name type="scientific">Elysia marginata</name>
    <dbReference type="NCBI Taxonomy" id="1093978"/>
    <lineage>
        <taxon>Eukaryota</taxon>
        <taxon>Metazoa</taxon>
        <taxon>Spiralia</taxon>
        <taxon>Lophotrochozoa</taxon>
        <taxon>Mollusca</taxon>
        <taxon>Gastropoda</taxon>
        <taxon>Heterobranchia</taxon>
        <taxon>Euthyneura</taxon>
        <taxon>Panpulmonata</taxon>
        <taxon>Sacoglossa</taxon>
        <taxon>Placobranchoidea</taxon>
        <taxon>Plakobranchidae</taxon>
        <taxon>Elysia</taxon>
    </lineage>
</organism>
<protein>
    <submittedName>
        <fullName evidence="2">Uncharacterized protein</fullName>
    </submittedName>
</protein>
<proteinExistence type="predicted"/>
<comment type="caution">
    <text evidence="2">The sequence shown here is derived from an EMBL/GenBank/DDBJ whole genome shotgun (WGS) entry which is preliminary data.</text>
</comment>
<evidence type="ECO:0000313" key="3">
    <source>
        <dbReference type="Proteomes" id="UP000762676"/>
    </source>
</evidence>
<gene>
    <name evidence="2" type="ORF">ElyMa_005700900</name>
</gene>
<sequence length="100" mass="11926">MADNINLKQIYNFYKEAPTTRRLESRNPFYLAKIENFNATEEWGKERENNIPTGGNITTNPSQPLPGFTTLKRKHWVITNRLRTRQSKITYTMHKWKLKQ</sequence>
<dbReference type="EMBL" id="BMAT01011401">
    <property type="protein sequence ID" value="GFR72251.1"/>
    <property type="molecule type" value="Genomic_DNA"/>
</dbReference>
<evidence type="ECO:0000256" key="1">
    <source>
        <dbReference type="SAM" id="MobiDB-lite"/>
    </source>
</evidence>
<name>A0AAV4FH67_9GAST</name>
<reference evidence="2 3" key="1">
    <citation type="journal article" date="2021" name="Elife">
        <title>Chloroplast acquisition without the gene transfer in kleptoplastic sea slugs, Plakobranchus ocellatus.</title>
        <authorList>
            <person name="Maeda T."/>
            <person name="Takahashi S."/>
            <person name="Yoshida T."/>
            <person name="Shimamura S."/>
            <person name="Takaki Y."/>
            <person name="Nagai Y."/>
            <person name="Toyoda A."/>
            <person name="Suzuki Y."/>
            <person name="Arimoto A."/>
            <person name="Ishii H."/>
            <person name="Satoh N."/>
            <person name="Nishiyama T."/>
            <person name="Hasebe M."/>
            <person name="Maruyama T."/>
            <person name="Minagawa J."/>
            <person name="Obokata J."/>
            <person name="Shigenobu S."/>
        </authorList>
    </citation>
    <scope>NUCLEOTIDE SEQUENCE [LARGE SCALE GENOMIC DNA]</scope>
</reference>
<feature type="compositionally biased region" description="Low complexity" evidence="1">
    <location>
        <begin position="50"/>
        <end position="61"/>
    </location>
</feature>